<organism evidence="2 3">
    <name type="scientific">Candidatus Venteria ishoeyi</name>
    <dbReference type="NCBI Taxonomy" id="1899563"/>
    <lineage>
        <taxon>Bacteria</taxon>
        <taxon>Pseudomonadati</taxon>
        <taxon>Pseudomonadota</taxon>
        <taxon>Gammaproteobacteria</taxon>
        <taxon>Thiotrichales</taxon>
        <taxon>Thiotrichaceae</taxon>
        <taxon>Venteria</taxon>
    </lineage>
</organism>
<evidence type="ECO:0000313" key="2">
    <source>
        <dbReference type="EMBL" id="SEH05113.1"/>
    </source>
</evidence>
<dbReference type="Pfam" id="PF01609">
    <property type="entry name" value="DDE_Tnp_1"/>
    <property type="match status" value="1"/>
</dbReference>
<reference evidence="2 3" key="1">
    <citation type="submission" date="2016-10" db="EMBL/GenBank/DDBJ databases">
        <authorList>
            <person name="de Groot N.N."/>
        </authorList>
    </citation>
    <scope>NUCLEOTIDE SEQUENCE [LARGE SCALE GENOMIC DNA]</scope>
    <source>
        <strain evidence="2">MBHS1</strain>
    </source>
</reference>
<gene>
    <name evidence="2" type="ORF">MBHS_00966</name>
</gene>
<sequence>MTTIEVNSYLEAQEIYRIYLLRSKIESVFKFLKEVLGWEEFQVRDWESIKNIIAICFFVGGYFYEIDSELTKNATIIMICDLGGGKGRLHVTFSSRFEKLLIAESVNKIQRATSYF</sequence>
<evidence type="ECO:0000313" key="3">
    <source>
        <dbReference type="Proteomes" id="UP000236724"/>
    </source>
</evidence>
<dbReference type="GO" id="GO:0006313">
    <property type="term" value="P:DNA transposition"/>
    <property type="evidence" value="ECO:0007669"/>
    <property type="project" value="InterPro"/>
</dbReference>
<keyword evidence="3" id="KW-1185">Reference proteome</keyword>
<dbReference type="InterPro" id="IPR012337">
    <property type="entry name" value="RNaseH-like_sf"/>
</dbReference>
<dbReference type="SUPFAM" id="SSF53098">
    <property type="entry name" value="Ribonuclease H-like"/>
    <property type="match status" value="1"/>
</dbReference>
<dbReference type="RefSeq" id="WP_407079357.1">
    <property type="nucleotide sequence ID" value="NZ_FMSV02000158.1"/>
</dbReference>
<name>A0A1H6F6F8_9GAMM</name>
<dbReference type="GO" id="GO:0004803">
    <property type="term" value="F:transposase activity"/>
    <property type="evidence" value="ECO:0007669"/>
    <property type="project" value="InterPro"/>
</dbReference>
<proteinExistence type="predicted"/>
<dbReference type="GO" id="GO:0003677">
    <property type="term" value="F:DNA binding"/>
    <property type="evidence" value="ECO:0007669"/>
    <property type="project" value="InterPro"/>
</dbReference>
<dbReference type="AlphaFoldDB" id="A0A1H6F6F8"/>
<dbReference type="EMBL" id="FMSV02000158">
    <property type="protein sequence ID" value="SEH05113.1"/>
    <property type="molecule type" value="Genomic_DNA"/>
</dbReference>
<dbReference type="Gene3D" id="3.90.350.10">
    <property type="entry name" value="Transposase Inhibitor Protein From Tn5, Chain A, domain 1"/>
    <property type="match status" value="1"/>
</dbReference>
<protein>
    <submittedName>
        <fullName evidence="2">Transposase DDE domain protein</fullName>
    </submittedName>
</protein>
<feature type="domain" description="Transposase IS4-like" evidence="1">
    <location>
        <begin position="10"/>
        <end position="58"/>
    </location>
</feature>
<dbReference type="Proteomes" id="UP000236724">
    <property type="component" value="Unassembled WGS sequence"/>
</dbReference>
<evidence type="ECO:0000259" key="1">
    <source>
        <dbReference type="Pfam" id="PF01609"/>
    </source>
</evidence>
<dbReference type="InterPro" id="IPR002559">
    <property type="entry name" value="Transposase_11"/>
</dbReference>
<accession>A0A1H6F6F8</accession>